<dbReference type="Proteomes" id="UP000235682">
    <property type="component" value="Unassembled WGS sequence"/>
</dbReference>
<keyword evidence="1 3" id="KW-0820">tRNA-binding</keyword>
<dbReference type="InterPro" id="IPR002547">
    <property type="entry name" value="tRNA-bd_dom"/>
</dbReference>
<dbReference type="Gene3D" id="2.40.50.140">
    <property type="entry name" value="Nucleic acid-binding proteins"/>
    <property type="match status" value="1"/>
</dbReference>
<proteinExistence type="predicted"/>
<dbReference type="EMBL" id="PNHE01000001">
    <property type="protein sequence ID" value="PMC59174.1"/>
    <property type="molecule type" value="Genomic_DNA"/>
</dbReference>
<gene>
    <name evidence="5" type="ORF">CJ205_00265</name>
</gene>
<reference evidence="5 6" key="1">
    <citation type="submission" date="2017-09" db="EMBL/GenBank/DDBJ databases">
        <title>Bacterial strain isolated from the female urinary microbiota.</title>
        <authorList>
            <person name="Thomas-White K."/>
            <person name="Kumar N."/>
            <person name="Forster S."/>
            <person name="Putonti C."/>
            <person name="Lawley T."/>
            <person name="Wolfe A.J."/>
        </authorList>
    </citation>
    <scope>NUCLEOTIDE SEQUENCE [LARGE SCALE GENOMIC DNA]</scope>
    <source>
        <strain evidence="5 6">UMB0852</strain>
    </source>
</reference>
<protein>
    <submittedName>
        <fullName evidence="5">DUF4479 domain-containing protein</fullName>
    </submittedName>
</protein>
<evidence type="ECO:0000313" key="6">
    <source>
        <dbReference type="Proteomes" id="UP000235682"/>
    </source>
</evidence>
<sequence>MMWIAFYNPKAAGDVLLLTREATRSEHLPVVESKENVTCIKNEETNKINSVNIFNISSSLPLHETGVVTLSNEDQKTINDIIQQAGFDVEVSLDETPKFVVGYVEEIEPVEGSDHLNKTQTRVGADEVLQIVCGASNIDQGQSVIVAKPGAVMPNGMIIWPGELRGVESHGMVCSTRELNLTHIENEDGIWVLPDGYEPGTSLEDVVSDLSK</sequence>
<evidence type="ECO:0000259" key="4">
    <source>
        <dbReference type="PROSITE" id="PS50886"/>
    </source>
</evidence>
<comment type="caution">
    <text evidence="5">The sequence shown here is derived from an EMBL/GenBank/DDBJ whole genome shotgun (WGS) entry which is preliminary data.</text>
</comment>
<dbReference type="InterPro" id="IPR037154">
    <property type="entry name" value="YtpR-like_sf"/>
</dbReference>
<dbReference type="Pfam" id="PF14794">
    <property type="entry name" value="DUF4479"/>
    <property type="match status" value="1"/>
</dbReference>
<dbReference type="PROSITE" id="PS50886">
    <property type="entry name" value="TRBD"/>
    <property type="match status" value="1"/>
</dbReference>
<evidence type="ECO:0000256" key="2">
    <source>
        <dbReference type="ARBA" id="ARBA00022884"/>
    </source>
</evidence>
<dbReference type="InterPro" id="IPR012340">
    <property type="entry name" value="NA-bd_OB-fold"/>
</dbReference>
<dbReference type="InterPro" id="IPR027855">
    <property type="entry name" value="DUF4479"/>
</dbReference>
<organism evidence="5 6">
    <name type="scientific">Dolosicoccus paucivorans</name>
    <dbReference type="NCBI Taxonomy" id="84521"/>
    <lineage>
        <taxon>Bacteria</taxon>
        <taxon>Bacillati</taxon>
        <taxon>Bacillota</taxon>
        <taxon>Bacilli</taxon>
        <taxon>Lactobacillales</taxon>
        <taxon>Aerococcaceae</taxon>
        <taxon>Dolosicoccus</taxon>
    </lineage>
</organism>
<name>A0A2N6SQ26_9LACT</name>
<evidence type="ECO:0000313" key="5">
    <source>
        <dbReference type="EMBL" id="PMC59174.1"/>
    </source>
</evidence>
<dbReference type="GO" id="GO:0000049">
    <property type="term" value="F:tRNA binding"/>
    <property type="evidence" value="ECO:0007669"/>
    <property type="project" value="UniProtKB-UniRule"/>
</dbReference>
<dbReference type="STRING" id="84521.SAMN04487994_100211"/>
<keyword evidence="6" id="KW-1185">Reference proteome</keyword>
<evidence type="ECO:0000256" key="3">
    <source>
        <dbReference type="PROSITE-ProRule" id="PRU00209"/>
    </source>
</evidence>
<dbReference type="Gene3D" id="3.30.1940.10">
    <property type="entry name" value="YtpR-like"/>
    <property type="match status" value="1"/>
</dbReference>
<dbReference type="CDD" id="cd02796">
    <property type="entry name" value="tRNA_bind_bactPheRS"/>
    <property type="match status" value="1"/>
</dbReference>
<dbReference type="AlphaFoldDB" id="A0A2N6SQ26"/>
<dbReference type="NCBIfam" id="NF045760">
    <property type="entry name" value="YtpR"/>
    <property type="match status" value="1"/>
</dbReference>
<dbReference type="SUPFAM" id="SSF50249">
    <property type="entry name" value="Nucleic acid-binding proteins"/>
    <property type="match status" value="1"/>
</dbReference>
<keyword evidence="2 3" id="KW-0694">RNA-binding</keyword>
<dbReference type="Pfam" id="PF01588">
    <property type="entry name" value="tRNA_bind"/>
    <property type="match status" value="1"/>
</dbReference>
<dbReference type="OrthoDB" id="9805455at2"/>
<dbReference type="InterPro" id="IPR033714">
    <property type="entry name" value="tRNA_bind_bactPheRS"/>
</dbReference>
<feature type="domain" description="TRNA-binding" evidence="4">
    <location>
        <begin position="93"/>
        <end position="204"/>
    </location>
</feature>
<evidence type="ECO:0000256" key="1">
    <source>
        <dbReference type="ARBA" id="ARBA00022555"/>
    </source>
</evidence>
<accession>A0A2N6SQ26</accession>